<dbReference type="Proteomes" id="UP000054928">
    <property type="component" value="Unassembled WGS sequence"/>
</dbReference>
<dbReference type="OMA" id="AMTYYRF"/>
<dbReference type="OrthoDB" id="162834at2759"/>
<keyword evidence="2" id="KW-1185">Reference proteome</keyword>
<protein>
    <submittedName>
        <fullName evidence="1">Uncharacterized protein</fullName>
    </submittedName>
</protein>
<proteinExistence type="predicted"/>
<evidence type="ECO:0000313" key="2">
    <source>
        <dbReference type="Proteomes" id="UP000054928"/>
    </source>
</evidence>
<dbReference type="AlphaFoldDB" id="A0A0P1A9H6"/>
<dbReference type="RefSeq" id="XP_024573333.1">
    <property type="nucleotide sequence ID" value="XM_024722235.1"/>
</dbReference>
<organism evidence="1 2">
    <name type="scientific">Plasmopara halstedii</name>
    <name type="common">Downy mildew of sunflower</name>
    <dbReference type="NCBI Taxonomy" id="4781"/>
    <lineage>
        <taxon>Eukaryota</taxon>
        <taxon>Sar</taxon>
        <taxon>Stramenopiles</taxon>
        <taxon>Oomycota</taxon>
        <taxon>Peronosporomycetes</taxon>
        <taxon>Peronosporales</taxon>
        <taxon>Peronosporaceae</taxon>
        <taxon>Plasmopara</taxon>
    </lineage>
</organism>
<evidence type="ECO:0000313" key="1">
    <source>
        <dbReference type="EMBL" id="CEG36964.1"/>
    </source>
</evidence>
<reference evidence="2" key="1">
    <citation type="submission" date="2014-09" db="EMBL/GenBank/DDBJ databases">
        <authorList>
            <person name="Sharma Rahul"/>
            <person name="Thines Marco"/>
        </authorList>
    </citation>
    <scope>NUCLEOTIDE SEQUENCE [LARGE SCALE GENOMIC DNA]</scope>
</reference>
<sequence length="235" mass="26360">MSAEVLDGMRWLRQNPALAAGIVVGLSSYSIAKYYEYGEDSDDESDDSNNYMVAAHNQGTQDEITGCLKTLRLNLLRTDLYEKKRFSMINNSVSTKSLWGRSGGLHFDKVYDKEATFSNDAIEQVWSCLHEGECPPGEQCRDPVWGIVLETYMTYYRIGQRLIITRVMARAMARSSVGKRNSYTIEKIVQNSKSRVGSAVTRPLGAALATFWDSCVAFNTSSEFLYFDGEDDDGT</sequence>
<name>A0A0P1A9H6_PLAHL</name>
<dbReference type="GeneID" id="36399268"/>
<dbReference type="EMBL" id="CCYD01000252">
    <property type="protein sequence ID" value="CEG36964.1"/>
    <property type="molecule type" value="Genomic_DNA"/>
</dbReference>
<accession>A0A0P1A9H6</accession>